<dbReference type="GO" id="GO:0052757">
    <property type="term" value="F:chondroitin hydrolase activity"/>
    <property type="evidence" value="ECO:0007669"/>
    <property type="project" value="TreeGrafter"/>
</dbReference>
<reference evidence="3" key="1">
    <citation type="journal article" date="2015" name="Genom Data">
        <title>Draft genome sequences of Phytophthora kernoviae and Phytophthora ramorum lineage EU2 from Scotland.</title>
        <authorList>
            <person name="Sambles C."/>
            <person name="Schlenzig A."/>
            <person name="O'Neill P."/>
            <person name="Grant M."/>
            <person name="Studholme D.J."/>
        </authorList>
    </citation>
    <scope>NUCLEOTIDE SEQUENCE</scope>
    <source>
        <strain evidence="3">00238/432</strain>
    </source>
</reference>
<protein>
    <recommendedName>
        <fullName evidence="5">Glycosyl hydrolase family 88</fullName>
    </recommendedName>
</protein>
<dbReference type="AlphaFoldDB" id="A0A8J4SBL5"/>
<dbReference type="Gene3D" id="1.50.10.10">
    <property type="match status" value="1"/>
</dbReference>
<dbReference type="GO" id="GO:0000272">
    <property type="term" value="P:polysaccharide catabolic process"/>
    <property type="evidence" value="ECO:0007669"/>
    <property type="project" value="TreeGrafter"/>
</dbReference>
<dbReference type="InterPro" id="IPR010905">
    <property type="entry name" value="Glyco_hydro_88"/>
</dbReference>
<evidence type="ECO:0000313" key="3">
    <source>
        <dbReference type="EMBL" id="KAF4324677.1"/>
    </source>
</evidence>
<keyword evidence="1" id="KW-0378">Hydrolase</keyword>
<name>A0A8J4SBL5_9STRA</name>
<dbReference type="Pfam" id="PF07470">
    <property type="entry name" value="Glyco_hydro_88"/>
    <property type="match status" value="1"/>
</dbReference>
<evidence type="ECO:0000256" key="1">
    <source>
        <dbReference type="ARBA" id="ARBA00022801"/>
    </source>
</evidence>
<evidence type="ECO:0000256" key="2">
    <source>
        <dbReference type="ARBA" id="ARBA00038358"/>
    </source>
</evidence>
<sequence length="601" mass="65937">MILHTAMNDPYTVPGLVRIQQAGLPGLIGPSAAGHVQSGFTEFAEGKVGPLSYCPAWKTADGKWHSLAGGIPSGVDYDRDDGINPADGGGSILLETVEQEVKDNSGSPGGDDGKRQDQLNAFTVTWLGPLTGIDSLRTRYVQQTDLLTVTYEFDGEPEAVGALIPLMFSDGREQAVITLSSQAVRSEYRGAYVESTVLDEGATIHLKEQPMASRNGLLKEARMEVISGRMTWLEEAWRQGAAKTIRNAHRIKDTFPHTAPQGMYDRNDPEWWTAGFWPGLLWLVYGESPENEAVAPLSRIAESCERQLEGCLRDPESVDHDLGFIWLLSGVANYRQTGSADGRRRGMLAANLLAARFNVRGEFIRAWNFSSSTMDTRGVAIIDSMMNLPLLYWASEQSGDPRFRWLAEAHADTVAREFVRADGSICHVVEFDPLTGQKVQEHGGQGHAPGSAWARGTAWALHGFALSFRYTGEARYLETAERAADFFLAMLGEDIVPLWDFRAPAEHQVAWDSSASAIAASGLLELAKLSPRGEEYRAAAERILHGLHEKYSSGETAAEEGLIMQGTVHYPEGRGLNVPIIYGDYFYMEALAKLRGRPGLF</sequence>
<comment type="caution">
    <text evidence="3">The sequence shown here is derived from an EMBL/GenBank/DDBJ whole genome shotgun (WGS) entry which is preliminary data.</text>
</comment>
<dbReference type="InterPro" id="IPR052369">
    <property type="entry name" value="UG_Glycosaminoglycan_Hydrolase"/>
</dbReference>
<evidence type="ECO:0000313" key="4">
    <source>
        <dbReference type="Proteomes" id="UP000702964"/>
    </source>
</evidence>
<dbReference type="InterPro" id="IPR012341">
    <property type="entry name" value="6hp_glycosidase-like_sf"/>
</dbReference>
<proteinExistence type="inferred from homology"/>
<gene>
    <name evidence="3" type="ORF">G195_002009</name>
</gene>
<organism evidence="3 4">
    <name type="scientific">Phytophthora kernoviae 00238/432</name>
    <dbReference type="NCBI Taxonomy" id="1284355"/>
    <lineage>
        <taxon>Eukaryota</taxon>
        <taxon>Sar</taxon>
        <taxon>Stramenopiles</taxon>
        <taxon>Oomycota</taxon>
        <taxon>Peronosporomycetes</taxon>
        <taxon>Peronosporales</taxon>
        <taxon>Peronosporaceae</taxon>
        <taxon>Phytophthora</taxon>
    </lineage>
</organism>
<reference evidence="3" key="2">
    <citation type="submission" date="2020-02" db="EMBL/GenBank/DDBJ databases">
        <authorList>
            <person name="Studholme D.J."/>
        </authorList>
    </citation>
    <scope>NUCLEOTIDE SEQUENCE</scope>
    <source>
        <strain evidence="3">00238/432</strain>
    </source>
</reference>
<dbReference type="EMBL" id="AOFI03000015">
    <property type="protein sequence ID" value="KAF4324677.1"/>
    <property type="molecule type" value="Genomic_DNA"/>
</dbReference>
<dbReference type="PANTHER" id="PTHR36845">
    <property type="entry name" value="HYDROLASE, PUTATIVE (AFU_ORTHOLOGUE AFUA_7G05090)-RELATED"/>
    <property type="match status" value="1"/>
</dbReference>
<dbReference type="PANTHER" id="PTHR36845:SF1">
    <property type="entry name" value="HYDROLASE, PUTATIVE (AFU_ORTHOLOGUE AFUA_7G05090)-RELATED"/>
    <property type="match status" value="1"/>
</dbReference>
<dbReference type="InterPro" id="IPR008928">
    <property type="entry name" value="6-hairpin_glycosidase_sf"/>
</dbReference>
<evidence type="ECO:0008006" key="5">
    <source>
        <dbReference type="Google" id="ProtNLM"/>
    </source>
</evidence>
<dbReference type="Proteomes" id="UP000702964">
    <property type="component" value="Unassembled WGS sequence"/>
</dbReference>
<accession>A0A8J4SBL5</accession>
<dbReference type="SUPFAM" id="SSF48208">
    <property type="entry name" value="Six-hairpin glycosidases"/>
    <property type="match status" value="1"/>
</dbReference>
<comment type="similarity">
    <text evidence="2">Belongs to the glycosyl hydrolase 88 family.</text>
</comment>